<keyword evidence="6" id="KW-1185">Reference proteome</keyword>
<accession>A0ABW1QG70</accession>
<proteinExistence type="predicted"/>
<evidence type="ECO:0000313" key="6">
    <source>
        <dbReference type="Proteomes" id="UP001596244"/>
    </source>
</evidence>
<dbReference type="RefSeq" id="WP_377002149.1">
    <property type="nucleotide sequence ID" value="NZ_JBHSQE010000009.1"/>
</dbReference>
<gene>
    <name evidence="5" type="ORF">ACFPUZ_12080</name>
</gene>
<keyword evidence="1" id="KW-0732">Signal</keyword>
<dbReference type="InterPro" id="IPR029051">
    <property type="entry name" value="DUF4352"/>
</dbReference>
<dbReference type="EMBL" id="JBHSQE010000009">
    <property type="protein sequence ID" value="MFC6147541.1"/>
    <property type="molecule type" value="Genomic_DNA"/>
</dbReference>
<feature type="transmembrane region" description="Helical" evidence="3">
    <location>
        <begin position="32"/>
        <end position="51"/>
    </location>
</feature>
<evidence type="ECO:0000256" key="1">
    <source>
        <dbReference type="ARBA" id="ARBA00022729"/>
    </source>
</evidence>
<feature type="region of interest" description="Disordered" evidence="2">
    <location>
        <begin position="1"/>
        <end position="25"/>
    </location>
</feature>
<feature type="domain" description="DUF4352" evidence="4">
    <location>
        <begin position="85"/>
        <end position="191"/>
    </location>
</feature>
<feature type="compositionally biased region" description="Polar residues" evidence="2">
    <location>
        <begin position="1"/>
        <end position="17"/>
    </location>
</feature>
<evidence type="ECO:0000259" key="4">
    <source>
        <dbReference type="Pfam" id="PF11611"/>
    </source>
</evidence>
<keyword evidence="3" id="KW-0812">Transmembrane</keyword>
<dbReference type="Pfam" id="PF11611">
    <property type="entry name" value="DUF4352"/>
    <property type="match status" value="1"/>
</dbReference>
<name>A0ABW1QG70_9CORY</name>
<evidence type="ECO:0000313" key="5">
    <source>
        <dbReference type="EMBL" id="MFC6147541.1"/>
    </source>
</evidence>
<organism evidence="5 6">
    <name type="scientific">Corynebacterium nasicanis</name>
    <dbReference type="NCBI Taxonomy" id="1448267"/>
    <lineage>
        <taxon>Bacteria</taxon>
        <taxon>Bacillati</taxon>
        <taxon>Actinomycetota</taxon>
        <taxon>Actinomycetes</taxon>
        <taxon>Mycobacteriales</taxon>
        <taxon>Corynebacteriaceae</taxon>
        <taxon>Corynebacterium</taxon>
    </lineage>
</organism>
<sequence length="201" mass="21460">MSTPQNFDQNQFPQGQPYQAAPVEQPKKKKKWPWILGIVAALVVFGAATGGDSEDTPTAAQAPAAEPVAAEAEAVAPAEQPGDLQIGETTELGGMQVTVSNARFASDYFDSYVCVDVDLTNVADTKKHFSQFDFELEKPNGVVADTTFTGLDIRNLETAELNPGGNTNGTVCFDGDNTPGEYKALYKGGFFDTPVSWSVTL</sequence>
<dbReference type="Proteomes" id="UP001596244">
    <property type="component" value="Unassembled WGS sequence"/>
</dbReference>
<dbReference type="Gene3D" id="2.60.40.1240">
    <property type="match status" value="1"/>
</dbReference>
<comment type="caution">
    <text evidence="5">The sequence shown here is derived from an EMBL/GenBank/DDBJ whole genome shotgun (WGS) entry which is preliminary data.</text>
</comment>
<evidence type="ECO:0000256" key="2">
    <source>
        <dbReference type="SAM" id="MobiDB-lite"/>
    </source>
</evidence>
<reference evidence="6" key="1">
    <citation type="journal article" date="2019" name="Int. J. Syst. Evol. Microbiol.">
        <title>The Global Catalogue of Microorganisms (GCM) 10K type strain sequencing project: providing services to taxonomists for standard genome sequencing and annotation.</title>
        <authorList>
            <consortium name="The Broad Institute Genomics Platform"/>
            <consortium name="The Broad Institute Genome Sequencing Center for Infectious Disease"/>
            <person name="Wu L."/>
            <person name="Ma J."/>
        </authorList>
    </citation>
    <scope>NUCLEOTIDE SEQUENCE [LARGE SCALE GENOMIC DNA]</scope>
    <source>
        <strain evidence="6">CCUG 51943</strain>
    </source>
</reference>
<keyword evidence="3" id="KW-1133">Transmembrane helix</keyword>
<protein>
    <submittedName>
        <fullName evidence="5">DUF4352 domain-containing protein</fullName>
    </submittedName>
</protein>
<evidence type="ECO:0000256" key="3">
    <source>
        <dbReference type="SAM" id="Phobius"/>
    </source>
</evidence>
<dbReference type="InterPro" id="IPR029050">
    <property type="entry name" value="Immunoprotect_excell_Ig-like"/>
</dbReference>
<keyword evidence="3" id="KW-0472">Membrane</keyword>